<sequence>MLLNYTNITGTDMSLSDQLKAIRLRKVTDPIKDFSSPKTAGFLKEEEIKAYEKSVLNVNTEIWLDVLRDETFETVLCPFELHEAQVFLDIYQRLYLNKDSAEVITTDWRDHVTDDEKSCLATLSTRLQTFITKLTKHDSYAFVKTSSRSAKDAPLVQSKFKSLYSERLMTYSKEKRRDENIQIWCLLEAAFQALKVKNADEVIDMFLRSERIYQDLLLAAVNQKEKYHEHFVIRKFVDIDVDMEFRGFVFAYELVALSQYNYLICSERLVKDRTKIADSVKTYYDQAVKEKLKNAKFPDNFIVDFAICDDGKKIWMIEINPFLETTDGALFSWQHERHLLEGAEGFQFRITERPRPGAKTMLPQSVKALLIA</sequence>
<proteinExistence type="inferred from homology"/>
<dbReference type="InterPro" id="IPR009772">
    <property type="entry name" value="CDC123"/>
</dbReference>
<dbReference type="AlphaFoldDB" id="A0AAE0SA34"/>
<name>A0AAE0SA34_9BIVA</name>
<reference evidence="2" key="1">
    <citation type="journal article" date="2021" name="Genome Biol. Evol.">
        <title>A High-Quality Reference Genome for a Parasitic Bivalve with Doubly Uniparental Inheritance (Bivalvia: Unionida).</title>
        <authorList>
            <person name="Smith C.H."/>
        </authorList>
    </citation>
    <scope>NUCLEOTIDE SEQUENCE</scope>
    <source>
        <strain evidence="2">CHS0354</strain>
    </source>
</reference>
<evidence type="ECO:0000313" key="2">
    <source>
        <dbReference type="EMBL" id="KAK3587928.1"/>
    </source>
</evidence>
<gene>
    <name evidence="2" type="ORF">CHS0354_014445</name>
</gene>
<reference evidence="2" key="2">
    <citation type="journal article" date="2021" name="Genome Biol. Evol.">
        <title>Developing a high-quality reference genome for a parasitic bivalve with doubly uniparental inheritance (Bivalvia: Unionida).</title>
        <authorList>
            <person name="Smith C.H."/>
        </authorList>
    </citation>
    <scope>NUCLEOTIDE SEQUENCE</scope>
    <source>
        <strain evidence="2">CHS0354</strain>
        <tissue evidence="2">Mantle</tissue>
    </source>
</reference>
<dbReference type="EMBL" id="JAEAOA010000895">
    <property type="protein sequence ID" value="KAK3587928.1"/>
    <property type="molecule type" value="Genomic_DNA"/>
</dbReference>
<dbReference type="Proteomes" id="UP001195483">
    <property type="component" value="Unassembled WGS sequence"/>
</dbReference>
<dbReference type="GO" id="GO:0005737">
    <property type="term" value="C:cytoplasm"/>
    <property type="evidence" value="ECO:0007669"/>
    <property type="project" value="TreeGrafter"/>
</dbReference>
<dbReference type="Pfam" id="PF07065">
    <property type="entry name" value="D123"/>
    <property type="match status" value="1"/>
</dbReference>
<keyword evidence="3" id="KW-1185">Reference proteome</keyword>
<dbReference type="PANTHER" id="PTHR15323">
    <property type="entry name" value="D123 PROTEIN"/>
    <property type="match status" value="1"/>
</dbReference>
<reference evidence="2" key="3">
    <citation type="submission" date="2023-05" db="EMBL/GenBank/DDBJ databases">
        <authorList>
            <person name="Smith C.H."/>
        </authorList>
    </citation>
    <scope>NUCLEOTIDE SEQUENCE</scope>
    <source>
        <strain evidence="2">CHS0354</strain>
        <tissue evidence="2">Mantle</tissue>
    </source>
</reference>
<accession>A0AAE0SA34</accession>
<dbReference type="PANTHER" id="PTHR15323:SF6">
    <property type="entry name" value="CELL DIVISION CYCLE PROTEIN 123 HOMOLOG"/>
    <property type="match status" value="1"/>
</dbReference>
<protein>
    <recommendedName>
        <fullName evidence="4">Cell division cycle protein 123 homolog</fullName>
    </recommendedName>
</protein>
<evidence type="ECO:0000313" key="3">
    <source>
        <dbReference type="Proteomes" id="UP001195483"/>
    </source>
</evidence>
<comment type="similarity">
    <text evidence="1">Belongs to the CDC123 family.</text>
</comment>
<organism evidence="2 3">
    <name type="scientific">Potamilus streckersoni</name>
    <dbReference type="NCBI Taxonomy" id="2493646"/>
    <lineage>
        <taxon>Eukaryota</taxon>
        <taxon>Metazoa</taxon>
        <taxon>Spiralia</taxon>
        <taxon>Lophotrochozoa</taxon>
        <taxon>Mollusca</taxon>
        <taxon>Bivalvia</taxon>
        <taxon>Autobranchia</taxon>
        <taxon>Heteroconchia</taxon>
        <taxon>Palaeoheterodonta</taxon>
        <taxon>Unionida</taxon>
        <taxon>Unionoidea</taxon>
        <taxon>Unionidae</taxon>
        <taxon>Ambleminae</taxon>
        <taxon>Lampsilini</taxon>
        <taxon>Potamilus</taxon>
    </lineage>
</organism>
<comment type="caution">
    <text evidence="2">The sequence shown here is derived from an EMBL/GenBank/DDBJ whole genome shotgun (WGS) entry which is preliminary data.</text>
</comment>
<evidence type="ECO:0008006" key="4">
    <source>
        <dbReference type="Google" id="ProtNLM"/>
    </source>
</evidence>
<evidence type="ECO:0000256" key="1">
    <source>
        <dbReference type="ARBA" id="ARBA00011047"/>
    </source>
</evidence>